<organism evidence="1 2">
    <name type="scientific">Paracoccidioides brasiliensis (strain Pb18)</name>
    <dbReference type="NCBI Taxonomy" id="502780"/>
    <lineage>
        <taxon>Eukaryota</taxon>
        <taxon>Fungi</taxon>
        <taxon>Dikarya</taxon>
        <taxon>Ascomycota</taxon>
        <taxon>Pezizomycotina</taxon>
        <taxon>Eurotiomycetes</taxon>
        <taxon>Eurotiomycetidae</taxon>
        <taxon>Onygenales</taxon>
        <taxon>Ajellomycetaceae</taxon>
        <taxon>Paracoccidioides</taxon>
    </lineage>
</organism>
<evidence type="ECO:0000313" key="1">
    <source>
        <dbReference type="EMBL" id="EEH46423.2"/>
    </source>
</evidence>
<dbReference type="EMBL" id="KN275959">
    <property type="protein sequence ID" value="EEH46423.2"/>
    <property type="molecule type" value="Genomic_DNA"/>
</dbReference>
<sequence length="134" mass="14947">MAARSCNLPTTRPLPNHWFASGGTKEEISRCGAFSSRKRQYEDATDHFSSTQFEKNMVCNYMEDELILPPTYPAKVFRSGLPSTNSREYGHKLEPHGLSRSPCCQKVEVAIILMHLSRQSNAVPSQCSVSGVPQ</sequence>
<dbReference type="HOGENOM" id="CLU_138686_0_0_1"/>
<name>C1G5R6_PARBD</name>
<dbReference type="InParanoid" id="C1G5R6"/>
<proteinExistence type="predicted"/>
<dbReference type="KEGG" id="pbn:PADG_02521"/>
<gene>
    <name evidence="1" type="ORF">PADG_02521</name>
</gene>
<dbReference type="AlphaFoldDB" id="C1G5R6"/>
<keyword evidence="2" id="KW-1185">Reference proteome</keyword>
<dbReference type="Proteomes" id="UP000001628">
    <property type="component" value="Unassembled WGS sequence"/>
</dbReference>
<accession>C1G5R6</accession>
<dbReference type="RefSeq" id="XP_010758019.1">
    <property type="nucleotide sequence ID" value="XM_010759717.1"/>
</dbReference>
<dbReference type="VEuPathDB" id="FungiDB:PADG_02521"/>
<dbReference type="GeneID" id="22581987"/>
<reference evidence="1 2" key="1">
    <citation type="journal article" date="2011" name="PLoS Genet.">
        <title>Comparative genomic analysis of human fungal pathogens causing paracoccidioidomycosis.</title>
        <authorList>
            <person name="Desjardins C.A."/>
            <person name="Champion M.D."/>
            <person name="Holder J.W."/>
            <person name="Muszewska A."/>
            <person name="Goldberg J."/>
            <person name="Bailao A.M."/>
            <person name="Brigido M.M."/>
            <person name="Ferreira M.E."/>
            <person name="Garcia A.M."/>
            <person name="Grynberg M."/>
            <person name="Gujja S."/>
            <person name="Heiman D.I."/>
            <person name="Henn M.R."/>
            <person name="Kodira C.D."/>
            <person name="Leon-Narvaez H."/>
            <person name="Longo L.V."/>
            <person name="Ma L.J."/>
            <person name="Malavazi I."/>
            <person name="Matsuo A.L."/>
            <person name="Morais F.V."/>
            <person name="Pereira M."/>
            <person name="Rodriguez-Brito S."/>
            <person name="Sakthikumar S."/>
            <person name="Salem-Izacc S.M."/>
            <person name="Sykes S.M."/>
            <person name="Teixeira M.M."/>
            <person name="Vallejo M.C."/>
            <person name="Walter M.E."/>
            <person name="Yandava C."/>
            <person name="Young S."/>
            <person name="Zeng Q."/>
            <person name="Zucker J."/>
            <person name="Felipe M.S."/>
            <person name="Goldman G.H."/>
            <person name="Haas B.J."/>
            <person name="McEwen J.G."/>
            <person name="Nino-Vega G."/>
            <person name="Puccia R."/>
            <person name="San-Blas G."/>
            <person name="Soares C.M."/>
            <person name="Birren B.W."/>
            <person name="Cuomo C.A."/>
        </authorList>
    </citation>
    <scope>NUCLEOTIDE SEQUENCE [LARGE SCALE GENOMIC DNA]</scope>
    <source>
        <strain evidence="1 2">Pb18</strain>
    </source>
</reference>
<evidence type="ECO:0000313" key="2">
    <source>
        <dbReference type="Proteomes" id="UP000001628"/>
    </source>
</evidence>
<protein>
    <submittedName>
        <fullName evidence="1">Uncharacterized protein</fullName>
    </submittedName>
</protein>